<dbReference type="InterPro" id="IPR035965">
    <property type="entry name" value="PAS-like_dom_sf"/>
</dbReference>
<protein>
    <recommendedName>
        <fullName evidence="2">histidine kinase</fullName>
        <ecNumber evidence="2">2.7.13.3</ecNumber>
    </recommendedName>
</protein>
<dbReference type="InterPro" id="IPR052162">
    <property type="entry name" value="Sensor_kinase/Photoreceptor"/>
</dbReference>
<keyword evidence="6" id="KW-0175">Coiled coil</keyword>
<keyword evidence="5" id="KW-0418">Kinase</keyword>
<dbReference type="SUPFAM" id="SSF55874">
    <property type="entry name" value="ATPase domain of HSP90 chaperone/DNA topoisomerase II/histidine kinase"/>
    <property type="match status" value="1"/>
</dbReference>
<keyword evidence="4" id="KW-0808">Transferase</keyword>
<gene>
    <name evidence="10" type="ORF">SAMN05660236_2432</name>
</gene>
<dbReference type="PROSITE" id="PS50109">
    <property type="entry name" value="HIS_KIN"/>
    <property type="match status" value="1"/>
</dbReference>
<dbReference type="NCBIfam" id="TIGR00229">
    <property type="entry name" value="sensory_box"/>
    <property type="match status" value="3"/>
</dbReference>
<dbReference type="EC" id="2.7.13.3" evidence="2"/>
<dbReference type="InterPro" id="IPR001610">
    <property type="entry name" value="PAC"/>
</dbReference>
<dbReference type="SUPFAM" id="SSF47384">
    <property type="entry name" value="Homodimeric domain of signal transducing histidine kinase"/>
    <property type="match status" value="1"/>
</dbReference>
<evidence type="ECO:0000313" key="11">
    <source>
        <dbReference type="Proteomes" id="UP000190961"/>
    </source>
</evidence>
<accession>A0A1T5KPD5</accession>
<dbReference type="InterPro" id="IPR036890">
    <property type="entry name" value="HATPase_C_sf"/>
</dbReference>
<dbReference type="Pfam" id="PF02518">
    <property type="entry name" value="HATPase_c"/>
    <property type="match status" value="1"/>
</dbReference>
<sequence>MKSKVVAVSSAVQNNSPFTNSVSGPSVPVHLESVINEVEDYAIILLDISGIVVSWNKGAEKIKGYTAEEIIGKTFRLFYPKEDNDRNLPGTLLNQAKETGKAVHEGWRVKKDGTRFWGSITITAVHSEEGEVTGYLKVTRDLTQRKIAEDRYNNVLEELRMKNDELVKEEQRYHKMVSEVRDYAIILLDPSGKIIDWNKGAEKLKGYTSEEIIGRNFRLFYTQEDRDANLPQQLVAKAIKDGFVNHEGYRVRKDGSRFWGNVAITALHNEAGDIIGFSKVTKDLSERKIAEDRLSIYTLELRERNEALRRSEERFNRMIAEVQDYVILLLNTAGDIQNWNVGAELIKGYTAAEIIGKNFRVFYTPEDLKKGLPEKLLNDAAQKGKATNEGWRKRKDGSLFWASVVITALHDDAGNIIGFSKVTRDLTERKKAEDYLRNTSLELELKNHDLEQLNAELSSFAYIVSHDLKEPIRKIQVFAARQLEEDKSVEQIREFTRKIMSSASRMQLLMESLLVYSQVSADRDFATVDLNDILASAKNDLELRISESNTVIKSDKLPFVKGISFQFHQLFLNLLSNAIKFTKPGEPPMISITSKIIKNGELPEELIVKNKPHHEIIFSDQGVGFEPEQATEIFEVFRRVGDRTESGTGIGLAIVKKVVQRHDGHIYADSTPNNGAKFHVYLPVIPTS</sequence>
<dbReference type="PANTHER" id="PTHR43304:SF1">
    <property type="entry name" value="PAC DOMAIN-CONTAINING PROTEIN"/>
    <property type="match status" value="1"/>
</dbReference>
<dbReference type="PROSITE" id="PS50113">
    <property type="entry name" value="PAC"/>
    <property type="match status" value="3"/>
</dbReference>
<evidence type="ECO:0000259" key="8">
    <source>
        <dbReference type="PROSITE" id="PS50112"/>
    </source>
</evidence>
<feature type="coiled-coil region" evidence="6">
    <location>
        <begin position="145"/>
        <end position="176"/>
    </location>
</feature>
<dbReference type="Gene3D" id="1.10.287.130">
    <property type="match status" value="1"/>
</dbReference>
<evidence type="ECO:0000256" key="3">
    <source>
        <dbReference type="ARBA" id="ARBA00022553"/>
    </source>
</evidence>
<dbReference type="CDD" id="cd00130">
    <property type="entry name" value="PAS"/>
    <property type="match status" value="3"/>
</dbReference>
<evidence type="ECO:0000313" key="10">
    <source>
        <dbReference type="EMBL" id="SKC65530.1"/>
    </source>
</evidence>
<dbReference type="SUPFAM" id="SSF55785">
    <property type="entry name" value="PYP-like sensor domain (PAS domain)"/>
    <property type="match status" value="3"/>
</dbReference>
<name>A0A1T5KPD5_9BACT</name>
<dbReference type="Pfam" id="PF00512">
    <property type="entry name" value="HisKA"/>
    <property type="match status" value="1"/>
</dbReference>
<dbReference type="SMART" id="SM00387">
    <property type="entry name" value="HATPase_c"/>
    <property type="match status" value="1"/>
</dbReference>
<feature type="domain" description="PAS" evidence="8">
    <location>
        <begin position="43"/>
        <end position="82"/>
    </location>
</feature>
<dbReference type="SMART" id="SM00086">
    <property type="entry name" value="PAC"/>
    <property type="match status" value="3"/>
</dbReference>
<evidence type="ECO:0000256" key="2">
    <source>
        <dbReference type="ARBA" id="ARBA00012438"/>
    </source>
</evidence>
<feature type="domain" description="PAS" evidence="8">
    <location>
        <begin position="169"/>
        <end position="242"/>
    </location>
</feature>
<proteinExistence type="predicted"/>
<keyword evidence="3" id="KW-0597">Phosphoprotein</keyword>
<dbReference type="PANTHER" id="PTHR43304">
    <property type="entry name" value="PHYTOCHROME-LIKE PROTEIN CPH1"/>
    <property type="match status" value="1"/>
</dbReference>
<dbReference type="InterPro" id="IPR003661">
    <property type="entry name" value="HisK_dim/P_dom"/>
</dbReference>
<dbReference type="PRINTS" id="PR00344">
    <property type="entry name" value="BCTRLSENSOR"/>
</dbReference>
<evidence type="ECO:0000256" key="4">
    <source>
        <dbReference type="ARBA" id="ARBA00022679"/>
    </source>
</evidence>
<dbReference type="InterPro" id="IPR005467">
    <property type="entry name" value="His_kinase_dom"/>
</dbReference>
<dbReference type="Gene3D" id="3.30.565.10">
    <property type="entry name" value="Histidine kinase-like ATPase, C-terminal domain"/>
    <property type="match status" value="1"/>
</dbReference>
<feature type="domain" description="Histidine kinase" evidence="7">
    <location>
        <begin position="463"/>
        <end position="686"/>
    </location>
</feature>
<dbReference type="GO" id="GO:0000155">
    <property type="term" value="F:phosphorelay sensor kinase activity"/>
    <property type="evidence" value="ECO:0007669"/>
    <property type="project" value="InterPro"/>
</dbReference>
<comment type="catalytic activity">
    <reaction evidence="1">
        <text>ATP + protein L-histidine = ADP + protein N-phospho-L-histidine.</text>
        <dbReference type="EC" id="2.7.13.3"/>
    </reaction>
</comment>
<evidence type="ECO:0000256" key="6">
    <source>
        <dbReference type="SAM" id="Coils"/>
    </source>
</evidence>
<feature type="domain" description="PAC" evidence="9">
    <location>
        <begin position="386"/>
        <end position="438"/>
    </location>
</feature>
<dbReference type="Gene3D" id="3.30.450.20">
    <property type="entry name" value="PAS domain"/>
    <property type="match status" value="3"/>
</dbReference>
<dbReference type="RefSeq" id="WP_079686887.1">
    <property type="nucleotide sequence ID" value="NZ_FUZU01000001.1"/>
</dbReference>
<dbReference type="InterPro" id="IPR000700">
    <property type="entry name" value="PAS-assoc_C"/>
</dbReference>
<dbReference type="OrthoDB" id="9766459at2"/>
<feature type="domain" description="PAC" evidence="9">
    <location>
        <begin position="102"/>
        <end position="154"/>
    </location>
</feature>
<dbReference type="InterPro" id="IPR003594">
    <property type="entry name" value="HATPase_dom"/>
</dbReference>
<dbReference type="SMART" id="SM00091">
    <property type="entry name" value="PAS"/>
    <property type="match status" value="3"/>
</dbReference>
<dbReference type="SMART" id="SM00388">
    <property type="entry name" value="HisKA"/>
    <property type="match status" value="1"/>
</dbReference>
<keyword evidence="11" id="KW-1185">Reference proteome</keyword>
<organism evidence="10 11">
    <name type="scientific">Ohtaekwangia koreensis</name>
    <dbReference type="NCBI Taxonomy" id="688867"/>
    <lineage>
        <taxon>Bacteria</taxon>
        <taxon>Pseudomonadati</taxon>
        <taxon>Bacteroidota</taxon>
        <taxon>Cytophagia</taxon>
        <taxon>Cytophagales</taxon>
        <taxon>Fulvivirgaceae</taxon>
        <taxon>Ohtaekwangia</taxon>
    </lineage>
</organism>
<feature type="domain" description="PAS" evidence="8">
    <location>
        <begin position="311"/>
        <end position="384"/>
    </location>
</feature>
<evidence type="ECO:0000256" key="5">
    <source>
        <dbReference type="ARBA" id="ARBA00022777"/>
    </source>
</evidence>
<dbReference type="EMBL" id="FUZU01000001">
    <property type="protein sequence ID" value="SKC65530.1"/>
    <property type="molecule type" value="Genomic_DNA"/>
</dbReference>
<reference evidence="10 11" key="1">
    <citation type="submission" date="2017-02" db="EMBL/GenBank/DDBJ databases">
        <authorList>
            <person name="Peterson S.W."/>
        </authorList>
    </citation>
    <scope>NUCLEOTIDE SEQUENCE [LARGE SCALE GENOMIC DNA]</scope>
    <source>
        <strain evidence="10 11">DSM 25262</strain>
    </source>
</reference>
<dbReference type="InterPro" id="IPR004358">
    <property type="entry name" value="Sig_transdc_His_kin-like_C"/>
</dbReference>
<evidence type="ECO:0000259" key="9">
    <source>
        <dbReference type="PROSITE" id="PS50113"/>
    </source>
</evidence>
<dbReference type="STRING" id="688867.SAMN05660236_2432"/>
<dbReference type="InterPro" id="IPR036097">
    <property type="entry name" value="HisK_dim/P_sf"/>
</dbReference>
<dbReference type="Pfam" id="PF13426">
    <property type="entry name" value="PAS_9"/>
    <property type="match status" value="3"/>
</dbReference>
<feature type="domain" description="PAC" evidence="9">
    <location>
        <begin position="244"/>
        <end position="296"/>
    </location>
</feature>
<dbReference type="PROSITE" id="PS50112">
    <property type="entry name" value="PAS"/>
    <property type="match status" value="3"/>
</dbReference>
<evidence type="ECO:0000256" key="1">
    <source>
        <dbReference type="ARBA" id="ARBA00000085"/>
    </source>
</evidence>
<evidence type="ECO:0000259" key="7">
    <source>
        <dbReference type="PROSITE" id="PS50109"/>
    </source>
</evidence>
<dbReference type="AlphaFoldDB" id="A0A1T5KPD5"/>
<dbReference type="InterPro" id="IPR000014">
    <property type="entry name" value="PAS"/>
</dbReference>
<dbReference type="Proteomes" id="UP000190961">
    <property type="component" value="Unassembled WGS sequence"/>
</dbReference>
<dbReference type="CDD" id="cd00082">
    <property type="entry name" value="HisKA"/>
    <property type="match status" value="1"/>
</dbReference>